<dbReference type="Pfam" id="PF03780">
    <property type="entry name" value="Asp23"/>
    <property type="match status" value="1"/>
</dbReference>
<sequence>MRTVALIGKSGTGKSHKAQLVAGQNNIEYIIDDGLLIYGNRVVTGISAKRESTKLGAVRRAIFQDPSHAAEVKNKIQELKVNGILLIGTSENMIAAICKALSLPKPEKVIKIEDISTPSEINTAQRVRNLDGKHVIPVPTLEIKKDFSGYLLDPLKIFYKKGKQDIIVAEKSVVRPTYSYLGKYTISDTTVSQIALYTARQVKGIAPGGRVIIENYSEGIILNLELVVEYGVPLKSLLTVVQDEVKKSVEYMTALNVLRVNVMAKKFYFKEGEA</sequence>
<accession>A0A3G2R873</accession>
<protein>
    <submittedName>
        <fullName evidence="2">Asp23/Gls24 family envelope stress response protein</fullName>
    </submittedName>
</protein>
<comment type="similarity">
    <text evidence="1">Belongs to the asp23 family.</text>
</comment>
<proteinExistence type="inferred from homology"/>
<dbReference type="EMBL" id="CP033169">
    <property type="protein sequence ID" value="AYO31636.1"/>
    <property type="molecule type" value="Genomic_DNA"/>
</dbReference>
<keyword evidence="3" id="KW-1185">Reference proteome</keyword>
<dbReference type="InterPro" id="IPR005531">
    <property type="entry name" value="Asp23"/>
</dbReference>
<dbReference type="AlphaFoldDB" id="A0A3G2R873"/>
<dbReference type="Proteomes" id="UP000280960">
    <property type="component" value="Chromosome"/>
</dbReference>
<dbReference type="InterPro" id="IPR027417">
    <property type="entry name" value="P-loop_NTPase"/>
</dbReference>
<evidence type="ECO:0000313" key="3">
    <source>
        <dbReference type="Proteomes" id="UP000280960"/>
    </source>
</evidence>
<reference evidence="2 3" key="1">
    <citation type="submission" date="2018-10" db="EMBL/GenBank/DDBJ databases">
        <authorList>
            <person name="Zhang X."/>
        </authorList>
    </citation>
    <scope>NUCLEOTIDE SEQUENCE [LARGE SCALE GENOMIC DNA]</scope>
    <source>
        <strain evidence="2 3">SK-G1</strain>
    </source>
</reference>
<evidence type="ECO:0000313" key="2">
    <source>
        <dbReference type="EMBL" id="AYO31636.1"/>
    </source>
</evidence>
<dbReference type="KEGG" id="bacg:D2962_14400"/>
<dbReference type="RefSeq" id="WP_120766769.1">
    <property type="nucleotide sequence ID" value="NZ_CP033169.1"/>
</dbReference>
<dbReference type="SUPFAM" id="SSF52540">
    <property type="entry name" value="P-loop containing nucleoside triphosphate hydrolases"/>
    <property type="match status" value="1"/>
</dbReference>
<gene>
    <name evidence="2" type="ORF">D2962_14400</name>
</gene>
<evidence type="ECO:0000256" key="1">
    <source>
        <dbReference type="ARBA" id="ARBA00005721"/>
    </source>
</evidence>
<organism evidence="2 3">
    <name type="scientific">Biomaibacter acetigenes</name>
    <dbReference type="NCBI Taxonomy" id="2316383"/>
    <lineage>
        <taxon>Bacteria</taxon>
        <taxon>Bacillati</taxon>
        <taxon>Bacillota</taxon>
        <taxon>Clostridia</taxon>
        <taxon>Thermosediminibacterales</taxon>
        <taxon>Tepidanaerobacteraceae</taxon>
        <taxon>Biomaibacter</taxon>
    </lineage>
</organism>
<name>A0A3G2R873_9FIRM</name>